<dbReference type="InterPro" id="IPR000515">
    <property type="entry name" value="MetI-like"/>
</dbReference>
<dbReference type="PANTHER" id="PTHR43744">
    <property type="entry name" value="ABC TRANSPORTER PERMEASE PROTEIN MG189-RELATED-RELATED"/>
    <property type="match status" value="1"/>
</dbReference>
<dbReference type="SUPFAM" id="SSF161098">
    <property type="entry name" value="MetI-like"/>
    <property type="match status" value="1"/>
</dbReference>
<gene>
    <name evidence="9" type="ORF">D7V94_06140</name>
</gene>
<evidence type="ECO:0000256" key="3">
    <source>
        <dbReference type="ARBA" id="ARBA00022475"/>
    </source>
</evidence>
<keyword evidence="2 7" id="KW-0813">Transport</keyword>
<feature type="transmembrane region" description="Helical" evidence="7">
    <location>
        <begin position="121"/>
        <end position="144"/>
    </location>
</feature>
<dbReference type="GO" id="GO:0055085">
    <property type="term" value="P:transmembrane transport"/>
    <property type="evidence" value="ECO:0007669"/>
    <property type="project" value="InterPro"/>
</dbReference>
<keyword evidence="3" id="KW-1003">Cell membrane</keyword>
<dbReference type="AlphaFoldDB" id="A0A3A9APD1"/>
<keyword evidence="10" id="KW-1185">Reference proteome</keyword>
<dbReference type="Proteomes" id="UP000280696">
    <property type="component" value="Unassembled WGS sequence"/>
</dbReference>
<comment type="similarity">
    <text evidence="7">Belongs to the binding-protein-dependent transport system permease family.</text>
</comment>
<organism evidence="9 10">
    <name type="scientific">Parablautia intestinalis</name>
    <dbReference type="NCBI Taxonomy" id="2320100"/>
    <lineage>
        <taxon>Bacteria</taxon>
        <taxon>Bacillati</taxon>
        <taxon>Bacillota</taxon>
        <taxon>Clostridia</taxon>
        <taxon>Lachnospirales</taxon>
        <taxon>Lachnospiraceae</taxon>
        <taxon>Parablautia</taxon>
    </lineage>
</organism>
<name>A0A3A9APD1_9FIRM</name>
<dbReference type="CDD" id="cd06261">
    <property type="entry name" value="TM_PBP2"/>
    <property type="match status" value="1"/>
</dbReference>
<keyword evidence="4 7" id="KW-0812">Transmembrane</keyword>
<comment type="caution">
    <text evidence="9">The sequence shown here is derived from an EMBL/GenBank/DDBJ whole genome shotgun (WGS) entry which is preliminary data.</text>
</comment>
<feature type="domain" description="ABC transmembrane type-1" evidence="8">
    <location>
        <begin position="121"/>
        <end position="307"/>
    </location>
</feature>
<evidence type="ECO:0000256" key="6">
    <source>
        <dbReference type="ARBA" id="ARBA00023136"/>
    </source>
</evidence>
<keyword evidence="5 7" id="KW-1133">Transmembrane helix</keyword>
<feature type="transmembrane region" description="Helical" evidence="7">
    <location>
        <begin position="35"/>
        <end position="58"/>
    </location>
</feature>
<reference evidence="9 10" key="1">
    <citation type="submission" date="2018-09" db="EMBL/GenBank/DDBJ databases">
        <title>Murine metabolic-syndrome-specific gut microbial biobank.</title>
        <authorList>
            <person name="Liu C."/>
        </authorList>
    </citation>
    <scope>NUCLEOTIDE SEQUENCE [LARGE SCALE GENOMIC DNA]</scope>
    <source>
        <strain evidence="9 10">0.1xD8-82</strain>
    </source>
</reference>
<evidence type="ECO:0000256" key="5">
    <source>
        <dbReference type="ARBA" id="ARBA00022989"/>
    </source>
</evidence>
<keyword evidence="6 7" id="KW-0472">Membrane</keyword>
<evidence type="ECO:0000313" key="9">
    <source>
        <dbReference type="EMBL" id="RKI92884.1"/>
    </source>
</evidence>
<dbReference type="Pfam" id="PF00528">
    <property type="entry name" value="BPD_transp_1"/>
    <property type="match status" value="1"/>
</dbReference>
<evidence type="ECO:0000256" key="4">
    <source>
        <dbReference type="ARBA" id="ARBA00022692"/>
    </source>
</evidence>
<dbReference type="RefSeq" id="WP_120467809.1">
    <property type="nucleotide sequence ID" value="NZ_CATAJS010000005.1"/>
</dbReference>
<dbReference type="GO" id="GO:0005886">
    <property type="term" value="C:plasma membrane"/>
    <property type="evidence" value="ECO:0007669"/>
    <property type="project" value="UniProtKB-SubCell"/>
</dbReference>
<comment type="subcellular location">
    <subcellularLocation>
        <location evidence="1 7">Cell membrane</location>
        <topology evidence="1 7">Multi-pass membrane protein</topology>
    </subcellularLocation>
</comment>
<evidence type="ECO:0000259" key="8">
    <source>
        <dbReference type="PROSITE" id="PS50928"/>
    </source>
</evidence>
<sequence>MKLGAGRRKSLNEISLERWDTVVKRKKRWRLRKKAVGVTLKTVIAACFAILFLMPILLTITNSFMGASEISSNYGQVFATNDSGGKVYISETVNLKFIPDMVSFSQYITVLLKSPEYLFKFWNSVILVVPIVVFQLLVAAGAAFGFTRYRGRVKEIIFFIYIILMLMPYQVTLVPNYLVSDWLHILDTNWAIWLPGIFSPFAVYLLTKYMRRIPISVMEAAQIDGAGEWQIFRHICMPLCKGAMCSIAILIFIDYWNMVEQPLILLSDEQKHPLSVFLSKINAGEIGLAFAVATIYMVPPILVFLYGEDYLVEGITYQGGIKG</sequence>
<dbReference type="OrthoDB" id="9771544at2"/>
<feature type="transmembrane region" description="Helical" evidence="7">
    <location>
        <begin position="231"/>
        <end position="253"/>
    </location>
</feature>
<evidence type="ECO:0000256" key="7">
    <source>
        <dbReference type="RuleBase" id="RU363032"/>
    </source>
</evidence>
<feature type="transmembrane region" description="Helical" evidence="7">
    <location>
        <begin position="190"/>
        <end position="210"/>
    </location>
</feature>
<protein>
    <submittedName>
        <fullName evidence="9">Carbohydrate ABC transporter permease</fullName>
    </submittedName>
</protein>
<dbReference type="PANTHER" id="PTHR43744:SF8">
    <property type="entry name" value="SN-GLYCEROL-3-PHOSPHATE TRANSPORT SYSTEM PERMEASE PROTEIN UGPE"/>
    <property type="match status" value="1"/>
</dbReference>
<proteinExistence type="inferred from homology"/>
<evidence type="ECO:0000313" key="10">
    <source>
        <dbReference type="Proteomes" id="UP000280696"/>
    </source>
</evidence>
<dbReference type="PROSITE" id="PS50928">
    <property type="entry name" value="ABC_TM1"/>
    <property type="match status" value="1"/>
</dbReference>
<evidence type="ECO:0000256" key="2">
    <source>
        <dbReference type="ARBA" id="ARBA00022448"/>
    </source>
</evidence>
<feature type="transmembrane region" description="Helical" evidence="7">
    <location>
        <begin position="286"/>
        <end position="306"/>
    </location>
</feature>
<dbReference type="InterPro" id="IPR035906">
    <property type="entry name" value="MetI-like_sf"/>
</dbReference>
<dbReference type="EMBL" id="RAYQ01000004">
    <property type="protein sequence ID" value="RKI92884.1"/>
    <property type="molecule type" value="Genomic_DNA"/>
</dbReference>
<feature type="transmembrane region" description="Helical" evidence="7">
    <location>
        <begin position="156"/>
        <end position="178"/>
    </location>
</feature>
<accession>A0A3A9APD1</accession>
<evidence type="ECO:0000256" key="1">
    <source>
        <dbReference type="ARBA" id="ARBA00004651"/>
    </source>
</evidence>
<dbReference type="Gene3D" id="1.10.3720.10">
    <property type="entry name" value="MetI-like"/>
    <property type="match status" value="1"/>
</dbReference>